<feature type="binding site" evidence="7">
    <location>
        <position position="86"/>
    </location>
    <ligand>
        <name>Zn(2+)</name>
        <dbReference type="ChEBI" id="CHEBI:29105"/>
    </ligand>
</feature>
<comment type="similarity">
    <text evidence="1">Belongs to the Fur family.</text>
</comment>
<proteinExistence type="inferred from homology"/>
<gene>
    <name evidence="9" type="ORF">IAD51_00835</name>
</gene>
<evidence type="ECO:0000256" key="6">
    <source>
        <dbReference type="ARBA" id="ARBA00023163"/>
    </source>
</evidence>
<feature type="binding site" evidence="7">
    <location>
        <position position="89"/>
    </location>
    <ligand>
        <name>Zn(2+)</name>
        <dbReference type="ChEBI" id="CHEBI:29105"/>
    </ligand>
</feature>
<keyword evidence="7" id="KW-0479">Metal-binding</keyword>
<dbReference type="GO" id="GO:0008270">
    <property type="term" value="F:zinc ion binding"/>
    <property type="evidence" value="ECO:0007669"/>
    <property type="project" value="TreeGrafter"/>
</dbReference>
<comment type="cofactor">
    <cofactor evidence="7">
        <name>Zn(2+)</name>
        <dbReference type="ChEBI" id="CHEBI:29105"/>
    </cofactor>
    <text evidence="7">Binds 1 zinc ion per subunit.</text>
</comment>
<keyword evidence="2" id="KW-0678">Repressor</keyword>
<reference evidence="9" key="1">
    <citation type="submission" date="2020-10" db="EMBL/GenBank/DDBJ databases">
        <authorList>
            <person name="Gilroy R."/>
        </authorList>
    </citation>
    <scope>NUCLEOTIDE SEQUENCE</scope>
    <source>
        <strain evidence="9">1063</strain>
    </source>
</reference>
<dbReference type="Proteomes" id="UP000824088">
    <property type="component" value="Unassembled WGS sequence"/>
</dbReference>
<evidence type="ECO:0000256" key="8">
    <source>
        <dbReference type="PIRSR" id="PIRSR602481-2"/>
    </source>
</evidence>
<dbReference type="Gene3D" id="3.30.1490.190">
    <property type="match status" value="1"/>
</dbReference>
<accession>A0A9D1HS88</accession>
<evidence type="ECO:0000256" key="1">
    <source>
        <dbReference type="ARBA" id="ARBA00007957"/>
    </source>
</evidence>
<dbReference type="GO" id="GO:0045892">
    <property type="term" value="P:negative regulation of DNA-templated transcription"/>
    <property type="evidence" value="ECO:0007669"/>
    <property type="project" value="TreeGrafter"/>
</dbReference>
<dbReference type="GO" id="GO:0000976">
    <property type="term" value="F:transcription cis-regulatory region binding"/>
    <property type="evidence" value="ECO:0007669"/>
    <property type="project" value="TreeGrafter"/>
</dbReference>
<dbReference type="AlphaFoldDB" id="A0A9D1HS88"/>
<protein>
    <submittedName>
        <fullName evidence="9">Transcriptional repressor</fullName>
    </submittedName>
</protein>
<dbReference type="InterPro" id="IPR002481">
    <property type="entry name" value="FUR"/>
</dbReference>
<keyword evidence="4" id="KW-0805">Transcription regulation</keyword>
<dbReference type="GO" id="GO:1900376">
    <property type="term" value="P:regulation of secondary metabolite biosynthetic process"/>
    <property type="evidence" value="ECO:0007669"/>
    <property type="project" value="TreeGrafter"/>
</dbReference>
<keyword evidence="3 7" id="KW-0862">Zinc</keyword>
<evidence type="ECO:0000256" key="2">
    <source>
        <dbReference type="ARBA" id="ARBA00022491"/>
    </source>
</evidence>
<dbReference type="PANTHER" id="PTHR33202">
    <property type="entry name" value="ZINC UPTAKE REGULATION PROTEIN"/>
    <property type="match status" value="1"/>
</dbReference>
<dbReference type="InterPro" id="IPR036388">
    <property type="entry name" value="WH-like_DNA-bd_sf"/>
</dbReference>
<feature type="binding site" evidence="8">
    <location>
        <position position="101"/>
    </location>
    <ligand>
        <name>Fe cation</name>
        <dbReference type="ChEBI" id="CHEBI:24875"/>
    </ligand>
</feature>
<organism evidence="9 10">
    <name type="scientific">Candidatus Limadaptatus stercorigallinarum</name>
    <dbReference type="NCBI Taxonomy" id="2840845"/>
    <lineage>
        <taxon>Bacteria</taxon>
        <taxon>Bacillati</taxon>
        <taxon>Bacillota</taxon>
        <taxon>Clostridia</taxon>
        <taxon>Eubacteriales</taxon>
        <taxon>Candidatus Limadaptatus</taxon>
    </lineage>
</organism>
<sequence length="134" mass="14633">MQAELAQKRNTRQKSAIEAAVLSSCDHPTAVTVCERVRKEIPNISLGTVYRVLGMLTREGKVREITVPGAPSRFDKTTSIHAHFLCTECGELTDVNVGENEFVKHAKEACGNAEITEAEIIFKGLCASCKGEKL</sequence>
<evidence type="ECO:0000256" key="4">
    <source>
        <dbReference type="ARBA" id="ARBA00023015"/>
    </source>
</evidence>
<keyword evidence="6" id="KW-0804">Transcription</keyword>
<dbReference type="EMBL" id="DVMN01000012">
    <property type="protein sequence ID" value="HIU20778.1"/>
    <property type="molecule type" value="Genomic_DNA"/>
</dbReference>
<dbReference type="SUPFAM" id="SSF46785">
    <property type="entry name" value="Winged helix' DNA-binding domain"/>
    <property type="match status" value="1"/>
</dbReference>
<dbReference type="PANTHER" id="PTHR33202:SF7">
    <property type="entry name" value="FERRIC UPTAKE REGULATION PROTEIN"/>
    <property type="match status" value="1"/>
</dbReference>
<evidence type="ECO:0000256" key="5">
    <source>
        <dbReference type="ARBA" id="ARBA00023125"/>
    </source>
</evidence>
<keyword evidence="8" id="KW-0408">Iron</keyword>
<dbReference type="Gene3D" id="1.10.10.10">
    <property type="entry name" value="Winged helix-like DNA-binding domain superfamily/Winged helix DNA-binding domain"/>
    <property type="match status" value="1"/>
</dbReference>
<dbReference type="Pfam" id="PF01475">
    <property type="entry name" value="FUR"/>
    <property type="match status" value="1"/>
</dbReference>
<comment type="cofactor">
    <cofactor evidence="8">
        <name>Mn(2+)</name>
        <dbReference type="ChEBI" id="CHEBI:29035"/>
    </cofactor>
    <cofactor evidence="8">
        <name>Fe(2+)</name>
        <dbReference type="ChEBI" id="CHEBI:29033"/>
    </cofactor>
    <text evidence="8">Binds 1 Mn(2+) or Fe(2+) ion per subunit.</text>
</comment>
<evidence type="ECO:0000313" key="10">
    <source>
        <dbReference type="Proteomes" id="UP000824088"/>
    </source>
</evidence>
<name>A0A9D1HS88_9FIRM</name>
<dbReference type="InterPro" id="IPR036390">
    <property type="entry name" value="WH_DNA-bd_sf"/>
</dbReference>
<keyword evidence="5" id="KW-0238">DNA-binding</keyword>
<dbReference type="GO" id="GO:0003700">
    <property type="term" value="F:DNA-binding transcription factor activity"/>
    <property type="evidence" value="ECO:0007669"/>
    <property type="project" value="InterPro"/>
</dbReference>
<feature type="binding site" evidence="7">
    <location>
        <position position="126"/>
    </location>
    <ligand>
        <name>Zn(2+)</name>
        <dbReference type="ChEBI" id="CHEBI:29105"/>
    </ligand>
</feature>
<evidence type="ECO:0000256" key="7">
    <source>
        <dbReference type="PIRSR" id="PIRSR602481-1"/>
    </source>
</evidence>
<dbReference type="InterPro" id="IPR043135">
    <property type="entry name" value="Fur_C"/>
</dbReference>
<evidence type="ECO:0000256" key="3">
    <source>
        <dbReference type="ARBA" id="ARBA00022833"/>
    </source>
</evidence>
<evidence type="ECO:0000313" key="9">
    <source>
        <dbReference type="EMBL" id="HIU20778.1"/>
    </source>
</evidence>
<feature type="binding site" evidence="7">
    <location>
        <position position="129"/>
    </location>
    <ligand>
        <name>Zn(2+)</name>
        <dbReference type="ChEBI" id="CHEBI:29105"/>
    </ligand>
</feature>
<comment type="caution">
    <text evidence="9">The sequence shown here is derived from an EMBL/GenBank/DDBJ whole genome shotgun (WGS) entry which is preliminary data.</text>
</comment>
<dbReference type="CDD" id="cd07153">
    <property type="entry name" value="Fur_like"/>
    <property type="match status" value="1"/>
</dbReference>
<reference evidence="9" key="2">
    <citation type="journal article" date="2021" name="PeerJ">
        <title>Extensive microbial diversity within the chicken gut microbiome revealed by metagenomics and culture.</title>
        <authorList>
            <person name="Gilroy R."/>
            <person name="Ravi A."/>
            <person name="Getino M."/>
            <person name="Pursley I."/>
            <person name="Horton D.L."/>
            <person name="Alikhan N.F."/>
            <person name="Baker D."/>
            <person name="Gharbi K."/>
            <person name="Hall N."/>
            <person name="Watson M."/>
            <person name="Adriaenssens E.M."/>
            <person name="Foster-Nyarko E."/>
            <person name="Jarju S."/>
            <person name="Secka A."/>
            <person name="Antonio M."/>
            <person name="Oren A."/>
            <person name="Chaudhuri R.R."/>
            <person name="La Ragione R."/>
            <person name="Hildebrand F."/>
            <person name="Pallen M.J."/>
        </authorList>
    </citation>
    <scope>NUCLEOTIDE SEQUENCE</scope>
    <source>
        <strain evidence="9">1063</strain>
    </source>
</reference>